<organism evidence="7 8">
    <name type="scientific">Necator americanus</name>
    <name type="common">Human hookworm</name>
    <dbReference type="NCBI Taxonomy" id="51031"/>
    <lineage>
        <taxon>Eukaryota</taxon>
        <taxon>Metazoa</taxon>
        <taxon>Ecdysozoa</taxon>
        <taxon>Nematoda</taxon>
        <taxon>Chromadorea</taxon>
        <taxon>Rhabditida</taxon>
        <taxon>Rhabditina</taxon>
        <taxon>Rhabditomorpha</taxon>
        <taxon>Strongyloidea</taxon>
        <taxon>Ancylostomatidae</taxon>
        <taxon>Bunostominae</taxon>
        <taxon>Necator</taxon>
    </lineage>
</organism>
<feature type="domain" description="Tubulin-folding cofactor D C-terminal" evidence="5">
    <location>
        <begin position="883"/>
        <end position="1052"/>
    </location>
</feature>
<evidence type="ECO:0000313" key="7">
    <source>
        <dbReference type="EMBL" id="KAK6731523.1"/>
    </source>
</evidence>
<dbReference type="Proteomes" id="UP001303046">
    <property type="component" value="Unassembled WGS sequence"/>
</dbReference>
<keyword evidence="8" id="KW-1185">Reference proteome</keyword>
<feature type="compositionally biased region" description="Polar residues" evidence="4">
    <location>
        <begin position="1"/>
        <end position="16"/>
    </location>
</feature>
<dbReference type="InterPro" id="IPR033162">
    <property type="entry name" value="TBCD"/>
</dbReference>
<reference evidence="7 8" key="1">
    <citation type="submission" date="2023-08" db="EMBL/GenBank/DDBJ databases">
        <title>A Necator americanus chromosomal reference genome.</title>
        <authorList>
            <person name="Ilik V."/>
            <person name="Petrzelkova K.J."/>
            <person name="Pardy F."/>
            <person name="Fuh T."/>
            <person name="Niatou-Singa F.S."/>
            <person name="Gouil Q."/>
            <person name="Baker L."/>
            <person name="Ritchie M.E."/>
            <person name="Jex A.R."/>
            <person name="Gazzola D."/>
            <person name="Li H."/>
            <person name="Toshio Fujiwara R."/>
            <person name="Zhan B."/>
            <person name="Aroian R.V."/>
            <person name="Pafco B."/>
            <person name="Schwarz E.M."/>
        </authorList>
    </citation>
    <scope>NUCLEOTIDE SEQUENCE [LARGE SCALE GENOMIC DNA]</scope>
    <source>
        <strain evidence="7 8">Aroian</strain>
        <tissue evidence="7">Whole animal</tissue>
    </source>
</reference>
<comment type="similarity">
    <text evidence="1">Belongs to the TBCD family.</text>
</comment>
<keyword evidence="3" id="KW-0143">Chaperone</keyword>
<dbReference type="Pfam" id="PF12612">
    <property type="entry name" value="TFCD_C"/>
    <property type="match status" value="1"/>
</dbReference>
<name>A0ABR1C2A8_NECAM</name>
<evidence type="ECO:0000256" key="1">
    <source>
        <dbReference type="ARBA" id="ARBA00006853"/>
    </source>
</evidence>
<dbReference type="Pfam" id="PF23579">
    <property type="entry name" value="ARM_TBCD"/>
    <property type="match status" value="1"/>
</dbReference>
<evidence type="ECO:0000259" key="5">
    <source>
        <dbReference type="Pfam" id="PF12612"/>
    </source>
</evidence>
<sequence length="1164" mass="129672">MRDTSQSGDSDRIQATTDDDDEDVVGCLPRVLSSSHREVIENIVKSLPEIVESGKDDVLDNDFDRYARLLDIYQEQPNLLDCIIPTLLKTLESYIILSSSGSSQKGLNKLSITALHYISHLTKVRGYKVIVRLLPHHVSYLDKLLTTLEQYQGNIGSDLYERHMLLLWLWIVCKNPFDFRRFDPAGQTGSTISRILAVANSYLKYPWASTHTAAALIIAQCLARHDGIPLIPVTVEECRRHIAENSPNLLGYALLICAILKHVDRKHLLPHVSAVREAAESHFVAKKSGTDALTRKIFIKMVQRLALVALKPRLAAWRYRRGKRRLEENLKSTNKSIVDVADIDLRSKNGSRLGGEELICDEEQECEHPGEVVEWAIGCVLHALSDDHTTVRWSAAKGVGRITARLPKDLAVQVVDSVLSSCFHRLAGHCSWHGGCLALAELSRRGFLLPEALDKAFPIVQQALFYEEPMGRHALGSNVRDAACYVLWAFARAYEPEELKSFIETVATSLMCVALFDREVNLRRAASAAFQENVGRQANFPDGVALLTIADYFAVGNRLRCYTKVCVEVVRFPKYAEAIVDHLLENKIVHWDEVIREQAAKALGLLAPHQPYYLSAKLDNLLCGCNSPNPVHRHGYLLALSHSLQGLLSNGYHCDKEVLRHAISLPWKLRQESEKLKIFGGELTRLALCAFIRCLAAIPVPLDADEIEKWQERLLVFACDDTAAVRSAAASAASTFFPAYYTERLLDGITTSVKLFASKIANTRKENERIGVCSLVTYLPPQFTSQELFSAICGVIMNQSDLDAKWALARRSAVDALGALFAGQPYEKWTSSVFDVLFRAVEDYTTDCHGDIGRLVRMSAMCVMTKVLSVPTLKEVFIEEYAQRVVQCMVQQSVGKIGRIRETACKCIITLLSSNIIRRHIAHADELSVIYHNEHDFIQDSIFLSMAPLLLCENYYQDLICGLVISAGGVSEGTTMRASQALMEYQASISKDIKLLERFLGSVADLFDAGRKVPRIGNSVLRLLPQILSRLYVLEENPDASGALSRILLQLTKIVNSRQASPARIKSALNSLCSLLGCKRSSQTWRIAAQLVIRALSNPLPVIRRAAAEGLYENVCLSDVDDQVLMLLSETVWQETSAPAMALIQQAAQTIEDILLSEKRSIIS</sequence>
<dbReference type="PANTHER" id="PTHR12658:SF0">
    <property type="entry name" value="TUBULIN-SPECIFIC CHAPERONE D"/>
    <property type="match status" value="1"/>
</dbReference>
<comment type="caution">
    <text evidence="7">The sequence shown here is derived from an EMBL/GenBank/DDBJ whole genome shotgun (WGS) entry which is preliminary data.</text>
</comment>
<dbReference type="InterPro" id="IPR011989">
    <property type="entry name" value="ARM-like"/>
</dbReference>
<evidence type="ECO:0000256" key="4">
    <source>
        <dbReference type="SAM" id="MobiDB-lite"/>
    </source>
</evidence>
<evidence type="ECO:0000313" key="8">
    <source>
        <dbReference type="Proteomes" id="UP001303046"/>
    </source>
</evidence>
<dbReference type="SUPFAM" id="SSF48371">
    <property type="entry name" value="ARM repeat"/>
    <property type="match status" value="2"/>
</dbReference>
<feature type="domain" description="Tubulin-folding cofactor D ARM repeats" evidence="6">
    <location>
        <begin position="294"/>
        <end position="544"/>
    </location>
</feature>
<protein>
    <recommendedName>
        <fullName evidence="2">Tubulin-specific chaperone D</fullName>
    </recommendedName>
</protein>
<gene>
    <name evidence="7" type="primary">Necator_chrI.g3903</name>
    <name evidence="7" type="ORF">RB195_007774</name>
</gene>
<evidence type="ECO:0000256" key="2">
    <source>
        <dbReference type="ARBA" id="ARBA00015003"/>
    </source>
</evidence>
<dbReference type="Gene3D" id="1.25.10.10">
    <property type="entry name" value="Leucine-rich Repeat Variant"/>
    <property type="match status" value="2"/>
</dbReference>
<evidence type="ECO:0000259" key="6">
    <source>
        <dbReference type="Pfam" id="PF25767"/>
    </source>
</evidence>
<evidence type="ECO:0000256" key="3">
    <source>
        <dbReference type="ARBA" id="ARBA00023186"/>
    </source>
</evidence>
<dbReference type="EMBL" id="JAVFWL010000001">
    <property type="protein sequence ID" value="KAK6731523.1"/>
    <property type="molecule type" value="Genomic_DNA"/>
</dbReference>
<dbReference type="InterPro" id="IPR022577">
    <property type="entry name" value="TBCD_C"/>
</dbReference>
<feature type="region of interest" description="Disordered" evidence="4">
    <location>
        <begin position="1"/>
        <end position="22"/>
    </location>
</feature>
<dbReference type="InterPro" id="IPR058033">
    <property type="entry name" value="ARM_TBCD_2nd"/>
</dbReference>
<proteinExistence type="inferred from homology"/>
<dbReference type="InterPro" id="IPR016024">
    <property type="entry name" value="ARM-type_fold"/>
</dbReference>
<dbReference type="Pfam" id="PF25767">
    <property type="entry name" value="ARM_TBCD_2nd"/>
    <property type="match status" value="1"/>
</dbReference>
<dbReference type="PANTHER" id="PTHR12658">
    <property type="entry name" value="BETA-TUBULIN COFACTOR D"/>
    <property type="match status" value="1"/>
</dbReference>
<accession>A0ABR1C2A8</accession>